<gene>
    <name evidence="1" type="ORF">PGLA2088_LOCUS19990</name>
</gene>
<feature type="non-terminal residue" evidence="1">
    <location>
        <position position="1"/>
    </location>
</feature>
<comment type="caution">
    <text evidence="1">The sequence shown here is derived from an EMBL/GenBank/DDBJ whole genome shotgun (WGS) entry which is preliminary data.</text>
</comment>
<accession>A0A813JCV8</accession>
<organism evidence="1 2">
    <name type="scientific">Polarella glacialis</name>
    <name type="common">Dinoflagellate</name>
    <dbReference type="NCBI Taxonomy" id="89957"/>
    <lineage>
        <taxon>Eukaryota</taxon>
        <taxon>Sar</taxon>
        <taxon>Alveolata</taxon>
        <taxon>Dinophyceae</taxon>
        <taxon>Suessiales</taxon>
        <taxon>Suessiaceae</taxon>
        <taxon>Polarella</taxon>
    </lineage>
</organism>
<sequence length="163" mass="18773">MGEDDVRGKEAAMWSNTSDVFRLTYRTRHEDAIFCPDLVMRPDDKGAFARGRNTLLLAARLEELRRGCAYQYYIFLDGDVEVYPGDWASSLLGFESFLQIWSPAVGVPLFFNADVPFLLTHLFKKEQHQDPEEPLSISWYDQLFVAIHREAAQVILPLDPSWD</sequence>
<proteinExistence type="predicted"/>
<dbReference type="Proteomes" id="UP000626109">
    <property type="component" value="Unassembled WGS sequence"/>
</dbReference>
<evidence type="ECO:0000313" key="2">
    <source>
        <dbReference type="Proteomes" id="UP000626109"/>
    </source>
</evidence>
<protein>
    <submittedName>
        <fullName evidence="1">Uncharacterized protein</fullName>
    </submittedName>
</protein>
<reference evidence="1" key="1">
    <citation type="submission" date="2021-02" db="EMBL/GenBank/DDBJ databases">
        <authorList>
            <person name="Dougan E. K."/>
            <person name="Rhodes N."/>
            <person name="Thang M."/>
            <person name="Chan C."/>
        </authorList>
    </citation>
    <scope>NUCLEOTIDE SEQUENCE</scope>
</reference>
<dbReference type="EMBL" id="CAJNNW010025285">
    <property type="protein sequence ID" value="CAE8676702.1"/>
    <property type="molecule type" value="Genomic_DNA"/>
</dbReference>
<name>A0A813JCV8_POLGL</name>
<evidence type="ECO:0000313" key="1">
    <source>
        <dbReference type="EMBL" id="CAE8676702.1"/>
    </source>
</evidence>
<dbReference type="AlphaFoldDB" id="A0A813JCV8"/>